<dbReference type="Proteomes" id="UP000436513">
    <property type="component" value="Segment"/>
</dbReference>
<proteinExistence type="predicted"/>
<sequence>MTDYTIINAVAADGKAGSLQITTSNLQVSSEDRDLFVRFIARYMKVGVTVKIFVDSPSLNAEHFVDEIMSEAYNSVQQKEHQ</sequence>
<gene>
    <name evidence="1" type="ORF">RL38J1_140</name>
</gene>
<evidence type="ECO:0000313" key="2">
    <source>
        <dbReference type="Proteomes" id="UP000436513"/>
    </source>
</evidence>
<organism evidence="1 2">
    <name type="scientific">Rhizobium phage RL38J1</name>
    <dbReference type="NCBI Taxonomy" id="2663232"/>
    <lineage>
        <taxon>Viruses</taxon>
        <taxon>Duplodnaviria</taxon>
        <taxon>Heunggongvirae</taxon>
        <taxon>Uroviricota</taxon>
        <taxon>Caudoviricetes</taxon>
        <taxon>Pootjesviridae</taxon>
        <taxon>Innesvirus</taxon>
        <taxon>Innesvirus RL38J1</taxon>
    </lineage>
</organism>
<keyword evidence="2" id="KW-1185">Reference proteome</keyword>
<evidence type="ECO:0000313" key="1">
    <source>
        <dbReference type="EMBL" id="QGZ14024.1"/>
    </source>
</evidence>
<accession>A0A6B9J1C0</accession>
<dbReference type="EMBL" id="MN549360">
    <property type="protein sequence ID" value="QGZ14024.1"/>
    <property type="molecule type" value="Genomic_DNA"/>
</dbReference>
<name>A0A6B9J1C0_9CAUD</name>
<protein>
    <submittedName>
        <fullName evidence="1">Uncharacterized protein</fullName>
    </submittedName>
</protein>
<reference evidence="1 2" key="1">
    <citation type="submission" date="2019-10" db="EMBL/GenBank/DDBJ databases">
        <title>Complete genome sequence of bacteriophage vB_RLeM_RL38JI.</title>
        <authorList>
            <person name="Gunathilake D."/>
            <person name="Bhat S."/>
            <person name="Yost C.K."/>
            <person name="Hynes M.F."/>
        </authorList>
    </citation>
    <scope>NUCLEOTIDE SEQUENCE [LARGE SCALE GENOMIC DNA]</scope>
</reference>